<name>A0A1G9HZC3_9FIRM</name>
<reference evidence="1 2" key="1">
    <citation type="submission" date="2016-10" db="EMBL/GenBank/DDBJ databases">
        <authorList>
            <person name="de Groot N.N."/>
        </authorList>
    </citation>
    <scope>NUCLEOTIDE SEQUENCE [LARGE SCALE GENOMIC DNA]</scope>
    <source>
        <strain evidence="1 2">SLAS-1</strain>
    </source>
</reference>
<dbReference type="RefSeq" id="WP_089757919.1">
    <property type="nucleotide sequence ID" value="NZ_FNGO01000002.1"/>
</dbReference>
<dbReference type="SUPFAM" id="SSF56112">
    <property type="entry name" value="Protein kinase-like (PK-like)"/>
    <property type="match status" value="1"/>
</dbReference>
<dbReference type="STRING" id="321763.SAMN04488692_10274"/>
<evidence type="ECO:0000313" key="1">
    <source>
        <dbReference type="EMBL" id="SDL18330.1"/>
    </source>
</evidence>
<keyword evidence="1" id="KW-0418">Kinase</keyword>
<keyword evidence="2" id="KW-1185">Reference proteome</keyword>
<keyword evidence="1" id="KW-0808">Transferase</keyword>
<evidence type="ECO:0000313" key="2">
    <source>
        <dbReference type="Proteomes" id="UP000199476"/>
    </source>
</evidence>
<dbReference type="Pfam" id="PF06293">
    <property type="entry name" value="Kdo"/>
    <property type="match status" value="1"/>
</dbReference>
<dbReference type="Proteomes" id="UP000199476">
    <property type="component" value="Unassembled WGS sequence"/>
</dbReference>
<dbReference type="OrthoDB" id="1683229at2"/>
<dbReference type="Gene3D" id="1.10.510.10">
    <property type="entry name" value="Transferase(Phosphotransferase) domain 1"/>
    <property type="match status" value="1"/>
</dbReference>
<dbReference type="EMBL" id="FNGO01000002">
    <property type="protein sequence ID" value="SDL18330.1"/>
    <property type="molecule type" value="Genomic_DNA"/>
</dbReference>
<gene>
    <name evidence="1" type="ORF">SAMN04488692_10274</name>
</gene>
<accession>A0A1G9HZC3</accession>
<proteinExistence type="predicted"/>
<dbReference type="AlphaFoldDB" id="A0A1G9HZC3"/>
<organism evidence="1 2">
    <name type="scientific">Halarsenatibacter silvermanii</name>
    <dbReference type="NCBI Taxonomy" id="321763"/>
    <lineage>
        <taxon>Bacteria</taxon>
        <taxon>Bacillati</taxon>
        <taxon>Bacillota</taxon>
        <taxon>Clostridia</taxon>
        <taxon>Halanaerobiales</taxon>
        <taxon>Halarsenatibacteraceae</taxon>
        <taxon>Halarsenatibacter</taxon>
    </lineage>
</organism>
<protein>
    <submittedName>
        <fullName evidence="1">Lipopolysaccharide kinase (Kdo/WaaP) family protein</fullName>
    </submittedName>
</protein>
<dbReference type="GO" id="GO:0016301">
    <property type="term" value="F:kinase activity"/>
    <property type="evidence" value="ECO:0007669"/>
    <property type="project" value="UniProtKB-KW"/>
</dbReference>
<sequence>MKFEKENLKKRINLYYPEECNKNNLLRNIANYLLQTIWEKGKLKWDCLGHFSKIEPVKPRKKGGVLKLHYEKKVYYVKYYSHTQVSKIFKNLFRSVEGIRHFKTAERLKKRGINTVNPLLAMTFQRSFFVKDSLFVTEEIEGFSLSNYCNNTPSINSNGEKLKIAGNLGVIWAKLLNNNILHLDPKPANFFVQKDFKINLVDIDNVYFYPYLPFFMKKRSIARLHEYFLRAFNFKIRDKYKRVFLDDFTKNINKNLDKEKLKNKIEKITREKLKNKS</sequence>
<dbReference type="InterPro" id="IPR011009">
    <property type="entry name" value="Kinase-like_dom_sf"/>
</dbReference>